<dbReference type="EMBL" id="AGZS01000003">
    <property type="protein sequence ID" value="EJD64826.1"/>
    <property type="molecule type" value="Genomic_DNA"/>
</dbReference>
<feature type="transmembrane region" description="Helical" evidence="2">
    <location>
        <begin position="231"/>
        <end position="247"/>
    </location>
</feature>
<feature type="compositionally biased region" description="Basic and acidic residues" evidence="1">
    <location>
        <begin position="314"/>
        <end position="323"/>
    </location>
</feature>
<accession>J0X0C2</accession>
<dbReference type="Proteomes" id="UP000006415">
    <property type="component" value="Unassembled WGS sequence"/>
</dbReference>
<sequence>MANTSSSMRPGDMPGMPGAAAGGSRSDIPGSFSGDYADYNDEDDATVAGRQLHTVSGINGSMADRDAAGTGNQDPPAPSQPSGFFAGMRSVFGLPTWMYYFFWAFTWLLGFGLLAFATDSFGRTALWGYILYIICIAVSVVFAVIIGYGASQPRSGTPGDALSQHILHGSRIWALTWGVAFFVCELAFNTVAAQYNFNASGMGIINCILASALVGIMYLSGSAIFGDTPMFVVGIVLLAESLVIPAFRVPRGYWITAVISGAALLIAGITDYLGQSRRIKKSGSATRDNGSSRSRQPSAGRGGLFNRLSRKSRKDGEGRDARNDMQYSANSKGPSSTSAAPSSRASSRTSSWD</sequence>
<reference evidence="3 4" key="1">
    <citation type="submission" date="2012-01" db="EMBL/GenBank/DDBJ databases">
        <title>The Genome Sequence of Scardovia wiggsiae F0424.</title>
        <authorList>
            <consortium name="The Broad Institute Genome Sequencing Platform"/>
            <person name="Earl A."/>
            <person name="Ward D."/>
            <person name="Feldgarden M."/>
            <person name="Gevers D."/>
            <person name="Izard J."/>
            <person name="Ganesan A."/>
            <person name="Baranova O.V."/>
            <person name="Blanton J.M."/>
            <person name="Tanner A.C."/>
            <person name="Mathney J."/>
            <person name="Dewhirst F.E."/>
            <person name="Young S.K."/>
            <person name="Zeng Q."/>
            <person name="Gargeya S."/>
            <person name="Fitzgerald M."/>
            <person name="Haas B."/>
            <person name="Abouelleil A."/>
            <person name="Alvarado L."/>
            <person name="Arachchi H.M."/>
            <person name="Berlin A."/>
            <person name="Chapman S.B."/>
            <person name="Gearin G."/>
            <person name="Goldberg J."/>
            <person name="Griggs A."/>
            <person name="Gujja S."/>
            <person name="Hansen M."/>
            <person name="Heiman D."/>
            <person name="Howarth C."/>
            <person name="Larimer J."/>
            <person name="Lui A."/>
            <person name="MacDonald P.J.P."/>
            <person name="McCowen C."/>
            <person name="Montmayeur A."/>
            <person name="Murphy C."/>
            <person name="Neiman D."/>
            <person name="Pearson M."/>
            <person name="Priest M."/>
            <person name="Roberts A."/>
            <person name="Saif S."/>
            <person name="Shea T."/>
            <person name="Sisk P."/>
            <person name="Stolte C."/>
            <person name="Sykes S."/>
            <person name="Wortman J."/>
            <person name="Nusbaum C."/>
            <person name="Birren B."/>
        </authorList>
    </citation>
    <scope>NUCLEOTIDE SEQUENCE [LARGE SCALE GENOMIC DNA]</scope>
    <source>
        <strain evidence="3 4">F0424</strain>
    </source>
</reference>
<dbReference type="HOGENOM" id="CLU_927025_0_0_11"/>
<dbReference type="AlphaFoldDB" id="J0X0C2"/>
<name>J0X0C2_9BIFI</name>
<feature type="compositionally biased region" description="Polar residues" evidence="1">
    <location>
        <begin position="283"/>
        <end position="297"/>
    </location>
</feature>
<dbReference type="RefSeq" id="WP_007147765.1">
    <property type="nucleotide sequence ID" value="NZ_AKCI01000001.1"/>
</dbReference>
<evidence type="ECO:0000313" key="4">
    <source>
        <dbReference type="Proteomes" id="UP000006415"/>
    </source>
</evidence>
<proteinExistence type="predicted"/>
<feature type="compositionally biased region" description="Low complexity" evidence="1">
    <location>
        <begin position="334"/>
        <end position="353"/>
    </location>
</feature>
<feature type="compositionally biased region" description="Low complexity" evidence="1">
    <location>
        <begin position="1"/>
        <end position="26"/>
    </location>
</feature>
<feature type="region of interest" description="Disordered" evidence="1">
    <location>
        <begin position="1"/>
        <end position="39"/>
    </location>
</feature>
<keyword evidence="2" id="KW-0472">Membrane</keyword>
<feature type="region of interest" description="Disordered" evidence="1">
    <location>
        <begin position="280"/>
        <end position="353"/>
    </location>
</feature>
<feature type="transmembrane region" description="Helical" evidence="2">
    <location>
        <begin position="199"/>
        <end position="219"/>
    </location>
</feature>
<evidence type="ECO:0000256" key="2">
    <source>
        <dbReference type="SAM" id="Phobius"/>
    </source>
</evidence>
<feature type="transmembrane region" description="Helical" evidence="2">
    <location>
        <begin position="253"/>
        <end position="274"/>
    </location>
</feature>
<dbReference type="OrthoDB" id="3243356at2"/>
<evidence type="ECO:0000256" key="1">
    <source>
        <dbReference type="SAM" id="MobiDB-lite"/>
    </source>
</evidence>
<keyword evidence="4" id="KW-1185">Reference proteome</keyword>
<protein>
    <submittedName>
        <fullName evidence="3">Uncharacterized protein</fullName>
    </submittedName>
</protein>
<feature type="transmembrane region" description="Helical" evidence="2">
    <location>
        <begin position="172"/>
        <end position="193"/>
    </location>
</feature>
<feature type="transmembrane region" description="Helical" evidence="2">
    <location>
        <begin position="129"/>
        <end position="151"/>
    </location>
</feature>
<keyword evidence="2" id="KW-0812">Transmembrane</keyword>
<evidence type="ECO:0000313" key="3">
    <source>
        <dbReference type="EMBL" id="EJD64826.1"/>
    </source>
</evidence>
<feature type="transmembrane region" description="Helical" evidence="2">
    <location>
        <begin position="97"/>
        <end position="117"/>
    </location>
</feature>
<gene>
    <name evidence="3" type="ORF">HMPREF9156_00701</name>
</gene>
<organism evidence="3 4">
    <name type="scientific">Scardovia wiggsiae F0424</name>
    <dbReference type="NCBI Taxonomy" id="857290"/>
    <lineage>
        <taxon>Bacteria</taxon>
        <taxon>Bacillati</taxon>
        <taxon>Actinomycetota</taxon>
        <taxon>Actinomycetes</taxon>
        <taxon>Bifidobacteriales</taxon>
        <taxon>Bifidobacteriaceae</taxon>
        <taxon>Scardovia</taxon>
    </lineage>
</organism>
<comment type="caution">
    <text evidence="3">The sequence shown here is derived from an EMBL/GenBank/DDBJ whole genome shotgun (WGS) entry which is preliminary data.</text>
</comment>
<keyword evidence="2" id="KW-1133">Transmembrane helix</keyword>